<organism evidence="2 3">
    <name type="scientific">Schizophyllum amplum</name>
    <dbReference type="NCBI Taxonomy" id="97359"/>
    <lineage>
        <taxon>Eukaryota</taxon>
        <taxon>Fungi</taxon>
        <taxon>Dikarya</taxon>
        <taxon>Basidiomycota</taxon>
        <taxon>Agaricomycotina</taxon>
        <taxon>Agaricomycetes</taxon>
        <taxon>Agaricomycetidae</taxon>
        <taxon>Agaricales</taxon>
        <taxon>Schizophyllaceae</taxon>
        <taxon>Schizophyllum</taxon>
    </lineage>
</organism>
<name>A0A550C2C6_9AGAR</name>
<comment type="caution">
    <text evidence="2">The sequence shown here is derived from an EMBL/GenBank/DDBJ whole genome shotgun (WGS) entry which is preliminary data.</text>
</comment>
<evidence type="ECO:0000313" key="2">
    <source>
        <dbReference type="EMBL" id="TRM58954.1"/>
    </source>
</evidence>
<keyword evidence="3" id="KW-1185">Reference proteome</keyword>
<evidence type="ECO:0000256" key="1">
    <source>
        <dbReference type="SAM" id="SignalP"/>
    </source>
</evidence>
<feature type="chain" id="PRO_5021976151" description="Secreted protein" evidence="1">
    <location>
        <begin position="26"/>
        <end position="134"/>
    </location>
</feature>
<reference evidence="2 3" key="1">
    <citation type="journal article" date="2019" name="New Phytol.">
        <title>Comparative genomics reveals unique wood-decay strategies and fruiting body development in the Schizophyllaceae.</title>
        <authorList>
            <person name="Almasi E."/>
            <person name="Sahu N."/>
            <person name="Krizsan K."/>
            <person name="Balint B."/>
            <person name="Kovacs G.M."/>
            <person name="Kiss B."/>
            <person name="Cseklye J."/>
            <person name="Drula E."/>
            <person name="Henrissat B."/>
            <person name="Nagy I."/>
            <person name="Chovatia M."/>
            <person name="Adam C."/>
            <person name="LaButti K."/>
            <person name="Lipzen A."/>
            <person name="Riley R."/>
            <person name="Grigoriev I.V."/>
            <person name="Nagy L.G."/>
        </authorList>
    </citation>
    <scope>NUCLEOTIDE SEQUENCE [LARGE SCALE GENOMIC DNA]</scope>
    <source>
        <strain evidence="2 3">NL-1724</strain>
    </source>
</reference>
<dbReference type="AlphaFoldDB" id="A0A550C2C6"/>
<gene>
    <name evidence="2" type="ORF">BD626DRAFT_510217</name>
</gene>
<proteinExistence type="predicted"/>
<feature type="signal peptide" evidence="1">
    <location>
        <begin position="1"/>
        <end position="25"/>
    </location>
</feature>
<evidence type="ECO:0000313" key="3">
    <source>
        <dbReference type="Proteomes" id="UP000320762"/>
    </source>
</evidence>
<dbReference type="Proteomes" id="UP000320762">
    <property type="component" value="Unassembled WGS sequence"/>
</dbReference>
<keyword evidence="1" id="KW-0732">Signal</keyword>
<protein>
    <recommendedName>
        <fullName evidence="4">Secreted protein</fullName>
    </recommendedName>
</protein>
<evidence type="ECO:0008006" key="4">
    <source>
        <dbReference type="Google" id="ProtNLM"/>
    </source>
</evidence>
<dbReference type="EMBL" id="VDMD01000032">
    <property type="protein sequence ID" value="TRM58954.1"/>
    <property type="molecule type" value="Genomic_DNA"/>
</dbReference>
<sequence length="134" mass="15208">MGLRCSDCWILGLAILAASHSSLRGSFLIDHEDAYSTAHCPRTTCIWPHAGMARSPAHLHCRIVFFRQLSIFMRRCLKTAAAYIRFIRLNFARHGLRWPRETACRARTEAAPYLEPCISKYLGPLLAAQAKDYT</sequence>
<accession>A0A550C2C6</accession>